<sequence>MDVGEYDDHLEAELGGYDDEEVSIYQITLPWNQGIMYCRNGGTIRVSQRSHSLFTEANRDESTIPVLKQRSYTGRKVIPSALANTLCADLGADGILEKLNTILSTTYTLDSVISILNPYIAQGFDFGTTYTYLHPFWENIHTIEHRLHTREDKDREMRRNVLVDGKITTAIVPPRRVWDLYANRVVPYWVALRLGRERWYGISHAWVGDEDRMSIMTPINGNEWPMPMPKDGSLDLVCIEMLNIGVEYAWLDILCLRQEGGHSEHLCMEEWKLDVPTIGAMYDWDPVSDRCWFQCAWTLQEITENPIIGGETDGDYVMDEEVRKRFNEQLARLRDIREWDMTLDILSEMRNRVSTKPLDKVAGLVYLLRTDSIPIYNAGQSQADAWEVLMDVMAPGFRAEFFFFYPQRGNGNKCWRPSWQQVMANKIIEPDLSRWPGQVTRMEDKDVDCYMGYHIKSAEVLSLGEVPNEGEPRQGELVLKDRTGTPHTLKVEATHAYPIPDGSYTLICCDADGELPTDIWVVGHLREDGNFEKFSVFSSADNEEVKIRKLGFEQVNTLLC</sequence>
<gene>
    <name evidence="1" type="ORF">ARMSODRAFT_1027958</name>
</gene>
<accession>A0A2H3AIS4</accession>
<organism evidence="1 2">
    <name type="scientific">Armillaria solidipes</name>
    <dbReference type="NCBI Taxonomy" id="1076256"/>
    <lineage>
        <taxon>Eukaryota</taxon>
        <taxon>Fungi</taxon>
        <taxon>Dikarya</taxon>
        <taxon>Basidiomycota</taxon>
        <taxon>Agaricomycotina</taxon>
        <taxon>Agaricomycetes</taxon>
        <taxon>Agaricomycetidae</taxon>
        <taxon>Agaricales</taxon>
        <taxon>Marasmiineae</taxon>
        <taxon>Physalacriaceae</taxon>
        <taxon>Armillaria</taxon>
    </lineage>
</organism>
<keyword evidence="2" id="KW-1185">Reference proteome</keyword>
<reference evidence="2" key="1">
    <citation type="journal article" date="2017" name="Nat. Ecol. Evol.">
        <title>Genome expansion and lineage-specific genetic innovations in the forest pathogenic fungi Armillaria.</title>
        <authorList>
            <person name="Sipos G."/>
            <person name="Prasanna A.N."/>
            <person name="Walter M.C."/>
            <person name="O'Connor E."/>
            <person name="Balint B."/>
            <person name="Krizsan K."/>
            <person name="Kiss B."/>
            <person name="Hess J."/>
            <person name="Varga T."/>
            <person name="Slot J."/>
            <person name="Riley R."/>
            <person name="Boka B."/>
            <person name="Rigling D."/>
            <person name="Barry K."/>
            <person name="Lee J."/>
            <person name="Mihaltcheva S."/>
            <person name="LaButti K."/>
            <person name="Lipzen A."/>
            <person name="Waldron R."/>
            <person name="Moloney N.M."/>
            <person name="Sperisen C."/>
            <person name="Kredics L."/>
            <person name="Vagvoelgyi C."/>
            <person name="Patrignani A."/>
            <person name="Fitzpatrick D."/>
            <person name="Nagy I."/>
            <person name="Doyle S."/>
            <person name="Anderson J.B."/>
            <person name="Grigoriev I.V."/>
            <person name="Gueldener U."/>
            <person name="Muensterkoetter M."/>
            <person name="Nagy L.G."/>
        </authorList>
    </citation>
    <scope>NUCLEOTIDE SEQUENCE [LARGE SCALE GENOMIC DNA]</scope>
    <source>
        <strain evidence="2">28-4</strain>
    </source>
</reference>
<dbReference type="Proteomes" id="UP000218334">
    <property type="component" value="Unassembled WGS sequence"/>
</dbReference>
<proteinExistence type="predicted"/>
<name>A0A2H3AIS4_9AGAR</name>
<dbReference type="EMBL" id="KZ293523">
    <property type="protein sequence ID" value="PBK58791.1"/>
    <property type="molecule type" value="Genomic_DNA"/>
</dbReference>
<protein>
    <recommendedName>
        <fullName evidence="3">Heterokaryon incompatibility domain-containing protein</fullName>
    </recommendedName>
</protein>
<evidence type="ECO:0000313" key="2">
    <source>
        <dbReference type="Proteomes" id="UP000218334"/>
    </source>
</evidence>
<evidence type="ECO:0000313" key="1">
    <source>
        <dbReference type="EMBL" id="PBK58791.1"/>
    </source>
</evidence>
<evidence type="ECO:0008006" key="3">
    <source>
        <dbReference type="Google" id="ProtNLM"/>
    </source>
</evidence>
<dbReference type="AlphaFoldDB" id="A0A2H3AIS4"/>